<reference evidence="1" key="1">
    <citation type="submission" date="2021-12" db="EMBL/GenBank/DDBJ databases">
        <authorList>
            <person name="Cha I.-T."/>
            <person name="Lee K.-E."/>
            <person name="Park S.-J."/>
        </authorList>
    </citation>
    <scope>NUCLEOTIDE SEQUENCE</scope>
    <source>
        <strain evidence="1">YSM-43</strain>
    </source>
</reference>
<proteinExistence type="predicted"/>
<name>A0ABY4HK57_9FLAO</name>
<dbReference type="Proteomes" id="UP000830454">
    <property type="component" value="Chromosome"/>
</dbReference>
<accession>A0ABY4HK57</accession>
<protein>
    <submittedName>
        <fullName evidence="1">Uncharacterized protein</fullName>
    </submittedName>
</protein>
<sequence length="189" mass="22537">MHIKNFIASEYRDRLKNKHFASRIWNFVFFPITVGMNYRIHKKWLNVLKELKLTENDLGDNTRISLSIEKMRPFEKASKIAEINVTEKINKGFIVMKNQMLVIFPFHSPEPGNIHQFFTQMEQPIIICPKENVHPFRTIYKLSTFDNIVKMENNENKTLISLKDRTYNKTIELIIYKKILLPTQYIKNC</sequence>
<evidence type="ECO:0000313" key="2">
    <source>
        <dbReference type="Proteomes" id="UP000830454"/>
    </source>
</evidence>
<organism evidence="1 2">
    <name type="scientific">Flavobacterium sediminilitoris</name>
    <dbReference type="NCBI Taxonomy" id="2024526"/>
    <lineage>
        <taxon>Bacteria</taxon>
        <taxon>Pseudomonadati</taxon>
        <taxon>Bacteroidota</taxon>
        <taxon>Flavobacteriia</taxon>
        <taxon>Flavobacteriales</taxon>
        <taxon>Flavobacteriaceae</taxon>
        <taxon>Flavobacterium</taxon>
    </lineage>
</organism>
<dbReference type="EMBL" id="CP090145">
    <property type="protein sequence ID" value="UOX32702.1"/>
    <property type="molecule type" value="Genomic_DNA"/>
</dbReference>
<gene>
    <name evidence="1" type="ORF">LXD69_11685</name>
</gene>
<evidence type="ECO:0000313" key="1">
    <source>
        <dbReference type="EMBL" id="UOX32702.1"/>
    </source>
</evidence>
<keyword evidence="2" id="KW-1185">Reference proteome</keyword>
<reference evidence="1" key="2">
    <citation type="submission" date="2022-04" db="EMBL/GenBank/DDBJ databases">
        <title>Complete Genome Sequence of Flavobacterium sediminilitoris YSM-43, Isolated from a Tidal Sediment.</title>
        <authorList>
            <person name="Lee P.A."/>
        </authorList>
    </citation>
    <scope>NUCLEOTIDE SEQUENCE</scope>
    <source>
        <strain evidence="1">YSM-43</strain>
    </source>
</reference>
<dbReference type="RefSeq" id="WP_246915557.1">
    <property type="nucleotide sequence ID" value="NZ_CP090145.1"/>
</dbReference>